<dbReference type="AlphaFoldDB" id="A0AAN6X977"/>
<dbReference type="InterPro" id="IPR045865">
    <property type="entry name" value="ACT-like_dom_sf"/>
</dbReference>
<dbReference type="Gene3D" id="3.30.2130.10">
    <property type="entry name" value="VC0802-like"/>
    <property type="match status" value="1"/>
</dbReference>
<feature type="region of interest" description="Disordered" evidence="1">
    <location>
        <begin position="175"/>
        <end position="204"/>
    </location>
</feature>
<dbReference type="GO" id="GO:0046394">
    <property type="term" value="P:carboxylic acid biosynthetic process"/>
    <property type="evidence" value="ECO:0007669"/>
    <property type="project" value="UniProtKB-ARBA"/>
</dbReference>
<evidence type="ECO:0000259" key="2">
    <source>
        <dbReference type="Pfam" id="PF13840"/>
    </source>
</evidence>
<feature type="domain" description="CASTOR ACT" evidence="2">
    <location>
        <begin position="100"/>
        <end position="159"/>
    </location>
</feature>
<proteinExistence type="predicted"/>
<dbReference type="GO" id="GO:0006520">
    <property type="term" value="P:amino acid metabolic process"/>
    <property type="evidence" value="ECO:0007669"/>
    <property type="project" value="UniProtKB-ARBA"/>
</dbReference>
<evidence type="ECO:0000256" key="1">
    <source>
        <dbReference type="SAM" id="MobiDB-lite"/>
    </source>
</evidence>
<comment type="caution">
    <text evidence="3">The sequence shown here is derived from an EMBL/GenBank/DDBJ whole genome shotgun (WGS) entry which is preliminary data.</text>
</comment>
<dbReference type="Proteomes" id="UP001303160">
    <property type="component" value="Unassembled WGS sequence"/>
</dbReference>
<evidence type="ECO:0000313" key="4">
    <source>
        <dbReference type="Proteomes" id="UP001303160"/>
    </source>
</evidence>
<feature type="region of interest" description="Disordered" evidence="1">
    <location>
        <begin position="238"/>
        <end position="266"/>
    </location>
</feature>
<dbReference type="PANTHER" id="PTHR31131">
    <property type="entry name" value="CHROMOSOME 1, WHOLE GENOME SHOTGUN SEQUENCE"/>
    <property type="match status" value="1"/>
</dbReference>
<dbReference type="InterPro" id="IPR027795">
    <property type="entry name" value="CASTOR_ACT_dom"/>
</dbReference>
<organism evidence="3 4">
    <name type="scientific">Triangularia verruculosa</name>
    <dbReference type="NCBI Taxonomy" id="2587418"/>
    <lineage>
        <taxon>Eukaryota</taxon>
        <taxon>Fungi</taxon>
        <taxon>Dikarya</taxon>
        <taxon>Ascomycota</taxon>
        <taxon>Pezizomycotina</taxon>
        <taxon>Sordariomycetes</taxon>
        <taxon>Sordariomycetidae</taxon>
        <taxon>Sordariales</taxon>
        <taxon>Podosporaceae</taxon>
        <taxon>Triangularia</taxon>
    </lineage>
</organism>
<keyword evidence="4" id="KW-1185">Reference proteome</keyword>
<dbReference type="SUPFAM" id="SSF55021">
    <property type="entry name" value="ACT-like"/>
    <property type="match status" value="1"/>
</dbReference>
<reference evidence="3" key="1">
    <citation type="journal article" date="2023" name="Mol. Phylogenet. Evol.">
        <title>Genome-scale phylogeny and comparative genomics of the fungal order Sordariales.</title>
        <authorList>
            <person name="Hensen N."/>
            <person name="Bonometti L."/>
            <person name="Westerberg I."/>
            <person name="Brannstrom I.O."/>
            <person name="Guillou S."/>
            <person name="Cros-Aarteil S."/>
            <person name="Calhoun S."/>
            <person name="Haridas S."/>
            <person name="Kuo A."/>
            <person name="Mondo S."/>
            <person name="Pangilinan J."/>
            <person name="Riley R."/>
            <person name="LaButti K."/>
            <person name="Andreopoulos B."/>
            <person name="Lipzen A."/>
            <person name="Chen C."/>
            <person name="Yan M."/>
            <person name="Daum C."/>
            <person name="Ng V."/>
            <person name="Clum A."/>
            <person name="Steindorff A."/>
            <person name="Ohm R.A."/>
            <person name="Martin F."/>
            <person name="Silar P."/>
            <person name="Natvig D.O."/>
            <person name="Lalanne C."/>
            <person name="Gautier V."/>
            <person name="Ament-Velasquez S.L."/>
            <person name="Kruys A."/>
            <person name="Hutchinson M.I."/>
            <person name="Powell A.J."/>
            <person name="Barry K."/>
            <person name="Miller A.N."/>
            <person name="Grigoriev I.V."/>
            <person name="Debuchy R."/>
            <person name="Gladieux P."/>
            <person name="Hiltunen Thoren M."/>
            <person name="Johannesson H."/>
        </authorList>
    </citation>
    <scope>NUCLEOTIDE SEQUENCE</scope>
    <source>
        <strain evidence="3">CBS 315.58</strain>
    </source>
</reference>
<gene>
    <name evidence="3" type="ORF">QBC40DRAFT_183945</name>
</gene>
<name>A0AAN6X977_9PEZI</name>
<dbReference type="EMBL" id="MU863990">
    <property type="protein sequence ID" value="KAK4196214.1"/>
    <property type="molecule type" value="Genomic_DNA"/>
</dbReference>
<sequence length="412" mass="44584">MALTAQISFLDGTLSLIHIPLSLYPTFLQPILKVLLPQSRGAPELNLDGLTLEKSRHGFLNISVTPLECSVVCHSSWAKAVFEPVIRQLPRDAAKSVSMSKDAYIVLSVISAGMDAGSRVADLTSPLALANIPIFFITTYYSDFILVPAKDRQAVEKTLLSRGFVFSDDDSSSFTSPYHHSRGPSQSSSLNELPNTPPPSSIPELQERTFENLKKRNVVPYIEPNLLLVQCSGRENKDTIGGYSERPSTFHHQNGHGNHHNRHSSHGPCWADTVDTKLYTGLVSALVSQPRFLSITLAQEDPPSLLLDRNLLGIFGDSLVGPTTEGFSLVPIFLDLSSLPIEATGIVSGVAGTLVKELHPGTVVDNGRRNGGQEEVELSYLSTARAGAVILGEEVSVRAMGVLKGVLVREGK</sequence>
<dbReference type="PANTHER" id="PTHR31131:SF6">
    <property type="entry name" value="CASTOR ACT DOMAIN-CONTAINING PROTEIN"/>
    <property type="match status" value="1"/>
</dbReference>
<dbReference type="Pfam" id="PF13840">
    <property type="entry name" value="ACT_7"/>
    <property type="match status" value="1"/>
</dbReference>
<dbReference type="InterPro" id="IPR051719">
    <property type="entry name" value="CASTOR_mTORC1"/>
</dbReference>
<protein>
    <submittedName>
        <fullName evidence="3">ACT domain-containing protein</fullName>
    </submittedName>
</protein>
<accession>A0AAN6X977</accession>
<feature type="compositionally biased region" description="Polar residues" evidence="1">
    <location>
        <begin position="183"/>
        <end position="194"/>
    </location>
</feature>
<reference evidence="3" key="2">
    <citation type="submission" date="2023-05" db="EMBL/GenBank/DDBJ databases">
        <authorList>
            <consortium name="Lawrence Berkeley National Laboratory"/>
            <person name="Steindorff A."/>
            <person name="Hensen N."/>
            <person name="Bonometti L."/>
            <person name="Westerberg I."/>
            <person name="Brannstrom I.O."/>
            <person name="Guillou S."/>
            <person name="Cros-Aarteil S."/>
            <person name="Calhoun S."/>
            <person name="Haridas S."/>
            <person name="Kuo A."/>
            <person name="Mondo S."/>
            <person name="Pangilinan J."/>
            <person name="Riley R."/>
            <person name="Labutti K."/>
            <person name="Andreopoulos B."/>
            <person name="Lipzen A."/>
            <person name="Chen C."/>
            <person name="Yanf M."/>
            <person name="Daum C."/>
            <person name="Ng V."/>
            <person name="Clum A."/>
            <person name="Ohm R."/>
            <person name="Martin F."/>
            <person name="Silar P."/>
            <person name="Natvig D."/>
            <person name="Lalanne C."/>
            <person name="Gautier V."/>
            <person name="Ament-Velasquez S.L."/>
            <person name="Kruys A."/>
            <person name="Hutchinson M.I."/>
            <person name="Powell A.J."/>
            <person name="Barry K."/>
            <person name="Miller A.N."/>
            <person name="Grigoriev I.V."/>
            <person name="Debuchy R."/>
            <person name="Gladieux P."/>
            <person name="Thoren M.H."/>
            <person name="Johannesson H."/>
        </authorList>
    </citation>
    <scope>NUCLEOTIDE SEQUENCE</scope>
    <source>
        <strain evidence="3">CBS 315.58</strain>
    </source>
</reference>
<evidence type="ECO:0000313" key="3">
    <source>
        <dbReference type="EMBL" id="KAK4196214.1"/>
    </source>
</evidence>
<feature type="compositionally biased region" description="Basic residues" evidence="1">
    <location>
        <begin position="253"/>
        <end position="265"/>
    </location>
</feature>